<proteinExistence type="predicted"/>
<gene>
    <name evidence="2" type="ORF">SAMN04487944_12413</name>
</gene>
<dbReference type="OrthoDB" id="2965951at2"/>
<accession>A0A1H9VIP5</accession>
<keyword evidence="3" id="KW-1185">Reference proteome</keyword>
<keyword evidence="1" id="KW-0812">Transmembrane</keyword>
<dbReference type="AlphaFoldDB" id="A0A1H9VIP5"/>
<name>A0A1H9VIP5_9BACI</name>
<feature type="transmembrane region" description="Helical" evidence="1">
    <location>
        <begin position="12"/>
        <end position="36"/>
    </location>
</feature>
<evidence type="ECO:0000256" key="1">
    <source>
        <dbReference type="SAM" id="Phobius"/>
    </source>
</evidence>
<dbReference type="EMBL" id="FOGL01000024">
    <property type="protein sequence ID" value="SES21512.1"/>
    <property type="molecule type" value="Genomic_DNA"/>
</dbReference>
<organism evidence="2 3">
    <name type="scientific">Gracilibacillus ureilyticus</name>
    <dbReference type="NCBI Taxonomy" id="531814"/>
    <lineage>
        <taxon>Bacteria</taxon>
        <taxon>Bacillati</taxon>
        <taxon>Bacillota</taxon>
        <taxon>Bacilli</taxon>
        <taxon>Bacillales</taxon>
        <taxon>Bacillaceae</taxon>
        <taxon>Gracilibacillus</taxon>
    </lineage>
</organism>
<dbReference type="STRING" id="531814.SAMN04487944_12413"/>
<sequence>MKIKNILKDEKGSASIITLGIVCFGVVLIFLFFNYAKIFIVAERSNTSAEQASLAATSVVYDEMLDLINSFQYACGNIAGVDIACPLREKYEIIKSSNPSLSEYEAIDKFLSNSAILTLRKAHSVYLLEFEVRRSLISAKPAVKNAVQQVVDKNKGNENDTTITYFNSDNRIEVETSAEYESMESGFLGKITEDIENVGVGLEIKFLESLTFFPSQSF</sequence>
<dbReference type="RefSeq" id="WP_089743818.1">
    <property type="nucleotide sequence ID" value="NZ_FOGL01000024.1"/>
</dbReference>
<evidence type="ECO:0000313" key="3">
    <source>
        <dbReference type="Proteomes" id="UP000199687"/>
    </source>
</evidence>
<keyword evidence="1" id="KW-1133">Transmembrane helix</keyword>
<evidence type="ECO:0008006" key="4">
    <source>
        <dbReference type="Google" id="ProtNLM"/>
    </source>
</evidence>
<keyword evidence="1" id="KW-0472">Membrane</keyword>
<evidence type="ECO:0000313" key="2">
    <source>
        <dbReference type="EMBL" id="SES21512.1"/>
    </source>
</evidence>
<reference evidence="2 3" key="1">
    <citation type="submission" date="2016-10" db="EMBL/GenBank/DDBJ databases">
        <authorList>
            <person name="de Groot N.N."/>
        </authorList>
    </citation>
    <scope>NUCLEOTIDE SEQUENCE [LARGE SCALE GENOMIC DNA]</scope>
    <source>
        <strain evidence="2 3">CGMCC 1.7727</strain>
    </source>
</reference>
<dbReference type="Proteomes" id="UP000199687">
    <property type="component" value="Unassembled WGS sequence"/>
</dbReference>
<protein>
    <recommendedName>
        <fullName evidence="4">Flp pilus-assembly TadE/G-like</fullName>
    </recommendedName>
</protein>